<protein>
    <submittedName>
        <fullName evidence="1">Uncharacterized protein</fullName>
    </submittedName>
</protein>
<dbReference type="RefSeq" id="WP_119538418.1">
    <property type="nucleotide sequence ID" value="NZ_QYRN01000001.1"/>
</dbReference>
<reference evidence="2" key="1">
    <citation type="submission" date="2018-09" db="EMBL/GenBank/DDBJ databases">
        <authorList>
            <person name="Tuo L."/>
        </authorList>
    </citation>
    <scope>NUCLEOTIDE SEQUENCE [LARGE SCALE GENOMIC DNA]</scope>
    <source>
        <strain evidence="2">M2BS4Y-1</strain>
    </source>
</reference>
<gene>
    <name evidence="1" type="ORF">D3218_03225</name>
</gene>
<dbReference type="EMBL" id="QYRN01000001">
    <property type="protein sequence ID" value="RIY03762.1"/>
    <property type="molecule type" value="Genomic_DNA"/>
</dbReference>
<evidence type="ECO:0000313" key="2">
    <source>
        <dbReference type="Proteomes" id="UP000265750"/>
    </source>
</evidence>
<accession>A0A3A1WXM2</accession>
<keyword evidence="2" id="KW-1185">Reference proteome</keyword>
<dbReference type="OrthoDB" id="8014124at2"/>
<dbReference type="AlphaFoldDB" id="A0A3A1WXM2"/>
<name>A0A3A1WXM2_9HYPH</name>
<dbReference type="Proteomes" id="UP000265750">
    <property type="component" value="Unassembled WGS sequence"/>
</dbReference>
<evidence type="ECO:0000313" key="1">
    <source>
        <dbReference type="EMBL" id="RIY03762.1"/>
    </source>
</evidence>
<comment type="caution">
    <text evidence="1">The sequence shown here is derived from an EMBL/GenBank/DDBJ whole genome shotgun (WGS) entry which is preliminary data.</text>
</comment>
<sequence>MTDTSADAAQTLNSTSRAEVALPGSDARERILAGYSLPTAQQLLRGFPFMGGQLGRDMRCFAENLLREAEARDPQGVQSELSSACREMLATESLKAVQATAEAFRNPDLDLSGWSPDARSGKLRCWIYAVNLGDTHSIIPVAVTAATLAYQQDWKSYNDPDAPIWRALGWLTLYAGDIPELFHDAAPFADVGSVSERIASISEEYRSRVSASMSQASAGAA</sequence>
<proteinExistence type="predicted"/>
<organism evidence="1 2">
    <name type="scientific">Aureimonas flava</name>
    <dbReference type="NCBI Taxonomy" id="2320271"/>
    <lineage>
        <taxon>Bacteria</taxon>
        <taxon>Pseudomonadati</taxon>
        <taxon>Pseudomonadota</taxon>
        <taxon>Alphaproteobacteria</taxon>
        <taxon>Hyphomicrobiales</taxon>
        <taxon>Aurantimonadaceae</taxon>
        <taxon>Aureimonas</taxon>
    </lineage>
</organism>